<dbReference type="PROSITE" id="PS00018">
    <property type="entry name" value="EF_HAND_1"/>
    <property type="match status" value="1"/>
</dbReference>
<evidence type="ECO:0000256" key="5">
    <source>
        <dbReference type="ARBA" id="ARBA00040795"/>
    </source>
</evidence>
<dbReference type="PROSITE" id="PS50275">
    <property type="entry name" value="SAC"/>
    <property type="match status" value="1"/>
</dbReference>
<evidence type="ECO:0000256" key="6">
    <source>
        <dbReference type="ARBA" id="ARBA00041396"/>
    </source>
</evidence>
<keyword evidence="8" id="KW-0812">Transmembrane</keyword>
<dbReference type="InterPro" id="IPR011992">
    <property type="entry name" value="EF-hand-dom_pair"/>
</dbReference>
<keyword evidence="8" id="KW-0472">Membrane</keyword>
<evidence type="ECO:0000256" key="2">
    <source>
        <dbReference type="ARBA" id="ARBA00022837"/>
    </source>
</evidence>
<dbReference type="FunFam" id="1.10.238.220:FF:000002">
    <property type="entry name" value="Serine/threonine-protein phosphatase 2A regulatory subunit B'' subunit gamma"/>
    <property type="match status" value="1"/>
</dbReference>
<name>A0A8J6HMU7_TENMO</name>
<evidence type="ECO:0000313" key="11">
    <source>
        <dbReference type="Proteomes" id="UP000719412"/>
    </source>
</evidence>
<evidence type="ECO:0000256" key="1">
    <source>
        <dbReference type="ARBA" id="ARBA00013038"/>
    </source>
</evidence>
<comment type="catalytic activity">
    <reaction evidence="3">
        <text>a 1,2-diacyl-sn-glycero-3-phospho-(1D-myo-inositol-3-phosphate) + H2O = a 1,2-diacyl-sn-glycero-3-phospho-(1D-myo-inositol) + phosphate</text>
        <dbReference type="Rhea" id="RHEA:12316"/>
        <dbReference type="ChEBI" id="CHEBI:15377"/>
        <dbReference type="ChEBI" id="CHEBI:43474"/>
        <dbReference type="ChEBI" id="CHEBI:57880"/>
        <dbReference type="ChEBI" id="CHEBI:58088"/>
        <dbReference type="EC" id="3.1.3.64"/>
    </reaction>
    <physiologicalReaction direction="left-to-right" evidence="3">
        <dbReference type="Rhea" id="RHEA:12317"/>
    </physiologicalReaction>
</comment>
<protein>
    <recommendedName>
        <fullName evidence="5">Phosphatidylinositol-3-phosphatase SAC1</fullName>
        <ecNumber evidence="1">3.1.3.64</ecNumber>
    </recommendedName>
    <alternativeName>
        <fullName evidence="7">Phosphatidylinositol-4-phosphate phosphatase</fullName>
    </alternativeName>
    <alternativeName>
        <fullName evidence="6">Suppressor of actin mutations 1-like protein</fullName>
    </alternativeName>
</protein>
<dbReference type="GO" id="GO:0043812">
    <property type="term" value="F:phosphatidylinositol-4-phosphate phosphatase activity"/>
    <property type="evidence" value="ECO:0007669"/>
    <property type="project" value="TreeGrafter"/>
</dbReference>
<dbReference type="GO" id="GO:0046856">
    <property type="term" value="P:phosphatidylinositol dephosphorylation"/>
    <property type="evidence" value="ECO:0007669"/>
    <property type="project" value="TreeGrafter"/>
</dbReference>
<dbReference type="EMBL" id="JABDTM020019297">
    <property type="protein sequence ID" value="KAH0817534.1"/>
    <property type="molecule type" value="Genomic_DNA"/>
</dbReference>
<keyword evidence="2" id="KW-0106">Calcium</keyword>
<gene>
    <name evidence="10" type="ORF">GEV33_005256</name>
</gene>
<dbReference type="SUPFAM" id="SSF47473">
    <property type="entry name" value="EF-hand"/>
    <property type="match status" value="1"/>
</dbReference>
<feature type="domain" description="SAC" evidence="9">
    <location>
        <begin position="627"/>
        <end position="957"/>
    </location>
</feature>
<evidence type="ECO:0000256" key="3">
    <source>
        <dbReference type="ARBA" id="ARBA00036631"/>
    </source>
</evidence>
<dbReference type="PANTHER" id="PTHR45662:SF2">
    <property type="entry name" value="PHOSPHATIDYLINOSITOL-3-PHOSPHATASE SAC1"/>
    <property type="match status" value="1"/>
</dbReference>
<feature type="transmembrane region" description="Helical" evidence="8">
    <location>
        <begin position="1051"/>
        <end position="1072"/>
    </location>
</feature>
<evidence type="ECO:0000256" key="4">
    <source>
        <dbReference type="ARBA" id="ARBA00036807"/>
    </source>
</evidence>
<dbReference type="InterPro" id="IPR018247">
    <property type="entry name" value="EF_Hand_1_Ca_BS"/>
</dbReference>
<dbReference type="Pfam" id="PF02383">
    <property type="entry name" value="Syja_N"/>
    <property type="match status" value="1"/>
</dbReference>
<reference evidence="10" key="1">
    <citation type="journal article" date="2020" name="J Insects Food Feed">
        <title>The yellow mealworm (Tenebrio molitor) genome: a resource for the emerging insects as food and feed industry.</title>
        <authorList>
            <person name="Eriksson T."/>
            <person name="Andere A."/>
            <person name="Kelstrup H."/>
            <person name="Emery V."/>
            <person name="Picard C."/>
        </authorList>
    </citation>
    <scope>NUCLEOTIDE SEQUENCE</scope>
    <source>
        <strain evidence="10">Stoneville</strain>
        <tissue evidence="10">Whole head</tissue>
    </source>
</reference>
<keyword evidence="11" id="KW-1185">Reference proteome</keyword>
<dbReference type="GO" id="GO:0005783">
    <property type="term" value="C:endoplasmic reticulum"/>
    <property type="evidence" value="ECO:0007669"/>
    <property type="project" value="TreeGrafter"/>
</dbReference>
<reference evidence="10" key="2">
    <citation type="submission" date="2021-08" db="EMBL/GenBank/DDBJ databases">
        <authorList>
            <person name="Eriksson T."/>
        </authorList>
    </citation>
    <scope>NUCLEOTIDE SEQUENCE</scope>
    <source>
        <strain evidence="10">Stoneville</strain>
        <tissue evidence="10">Whole head</tissue>
    </source>
</reference>
<proteinExistence type="predicted"/>
<comment type="catalytic activity">
    <reaction evidence="4">
        <text>a 1,2-diacyl-sn-glycero-3-phospho-(1D-myo-inositol 4-phosphate) + H2O = a 1,2-diacyl-sn-glycero-3-phospho-(1D-myo-inositol) + phosphate</text>
        <dbReference type="Rhea" id="RHEA:55652"/>
        <dbReference type="ChEBI" id="CHEBI:15377"/>
        <dbReference type="ChEBI" id="CHEBI:43474"/>
        <dbReference type="ChEBI" id="CHEBI:57880"/>
        <dbReference type="ChEBI" id="CHEBI:58178"/>
    </reaction>
    <physiologicalReaction direction="left-to-right" evidence="4">
        <dbReference type="Rhea" id="RHEA:55653"/>
    </physiologicalReaction>
</comment>
<dbReference type="Proteomes" id="UP000719412">
    <property type="component" value="Unassembled WGS sequence"/>
</dbReference>
<organism evidence="10 11">
    <name type="scientific">Tenebrio molitor</name>
    <name type="common">Yellow mealworm beetle</name>
    <dbReference type="NCBI Taxonomy" id="7067"/>
    <lineage>
        <taxon>Eukaryota</taxon>
        <taxon>Metazoa</taxon>
        <taxon>Ecdysozoa</taxon>
        <taxon>Arthropoda</taxon>
        <taxon>Hexapoda</taxon>
        <taxon>Insecta</taxon>
        <taxon>Pterygota</taxon>
        <taxon>Neoptera</taxon>
        <taxon>Endopterygota</taxon>
        <taxon>Coleoptera</taxon>
        <taxon>Polyphaga</taxon>
        <taxon>Cucujiformia</taxon>
        <taxon>Tenebrionidae</taxon>
        <taxon>Tenebrio</taxon>
    </lineage>
</organism>
<dbReference type="AlphaFoldDB" id="A0A8J6HMU7"/>
<dbReference type="Gene3D" id="1.10.238.10">
    <property type="entry name" value="EF-hand"/>
    <property type="match status" value="1"/>
</dbReference>
<sequence length="1084" mass="124820">MMTMILGQPDGFLDKYQCRDRTWVTRVVRTMAPRHWANNNFRPRSYNAETTLKRRSHNGKNSAMTLDESSHAAREMGAHEIFDGIIHVTYLICYSKKSPAELEKLEDEHFQSYMKQYCKKLPNTTHGIPRFYNKLPKEDEPLRQKLREESRSNLLKRRSQNLLDNNELKELWVILDQNQSYPDEQLITYADYQKVVSLVGPKVKPYFTSIVFAKLQQGDPQGRVSIMSLFNYVMRKVWLQQTRIGLSLYDSTGQGYLTEIDLENYITELLPTLPQLEGLEKSFYSFYVCTAVRKFLFFLDVVRAGRVRILDILACSFLDDLLELRDEELSKELQEQNWFSAPSALRIYGHYLNLDRDHNGMLNKSELAGYGSGTLTQPFLDRVFQTLLTYSGEMDYKTYLDLVLALENRAEPQALAFLFRILDINSQGYLDAFTLNYFFRAIQDQMRAHGAEAVSFEDVKDELFDMVRPKDPEKITLNDLISCGQGDTFVSILIEFHSKSCCNVIMSSSDVYNDLTLHITPEKFYIEPKATEELLVIDRPSETTTLQRNVGQIPATSSRKDFCGLLGSINLLAGRYLVIVTQREFVGYIAAHAIWRLAKAELLPYARSVLHLTQEQVADNNTYLNMVEQVLSTPYHYFSYSYDLTHSMQRLHDFGPHSWKQSLFERADHRFVWNGHLLSKFKRPECRKFGLPLLHGFISINQCVINGHSFNWSVISRRSVVRAGTRLFRRGIDKDGNVANFVETEQIIEYQGDRASFVQIRGSIPLFWTQAPDLRYKPPPTLLEIDPQEHHAACQKHLETVAVLYGKQVLLNLVDQKGAEGKLEKAFKDAIATLAYPSVVYEPFDFHGECRKMRWDRLSILIDRVSHDQDEMGFFLMLRDGSLSGLQEGVFRTNCVDCLDRTNVVQSMLARSNLEIVLQKLHILQRNQKLDPKSSFEVVFKNVWADNADVISTQYSGTGALKTDYTRTGRRTKFGLVKDGINSLTRYYKNNLTDGFRQDAIDLFQGNCEVLSPLTVDRGWRYITFPSVFLVAVAMFVASAVFPTEYSTESLLYLLFWGSMVAATASTIFRYGTEFVDKPRLMQA</sequence>
<feature type="transmembrane region" description="Helical" evidence="8">
    <location>
        <begin position="1020"/>
        <end position="1042"/>
    </location>
</feature>
<dbReference type="GO" id="GO:0004438">
    <property type="term" value="F:phosphatidylinositol-3-phosphate phosphatase activity"/>
    <property type="evidence" value="ECO:0007669"/>
    <property type="project" value="UniProtKB-EC"/>
</dbReference>
<evidence type="ECO:0000256" key="7">
    <source>
        <dbReference type="ARBA" id="ARBA00041911"/>
    </source>
</evidence>
<evidence type="ECO:0000259" key="9">
    <source>
        <dbReference type="PROSITE" id="PS50275"/>
    </source>
</evidence>
<dbReference type="PANTHER" id="PTHR45662">
    <property type="entry name" value="PHOSPHATIDYLINOSITIDE PHOSPHATASE SAC1"/>
    <property type="match status" value="1"/>
</dbReference>
<dbReference type="CDD" id="cd21505">
    <property type="entry name" value="PPP2R3C"/>
    <property type="match status" value="1"/>
</dbReference>
<dbReference type="InterPro" id="IPR002013">
    <property type="entry name" value="SAC_dom"/>
</dbReference>
<comment type="caution">
    <text evidence="10">The sequence shown here is derived from an EMBL/GenBank/DDBJ whole genome shotgun (WGS) entry which is preliminary data.</text>
</comment>
<evidence type="ECO:0000313" key="10">
    <source>
        <dbReference type="EMBL" id="KAH0817534.1"/>
    </source>
</evidence>
<evidence type="ECO:0000256" key="8">
    <source>
        <dbReference type="SAM" id="Phobius"/>
    </source>
</evidence>
<dbReference type="EC" id="3.1.3.64" evidence="1"/>
<keyword evidence="8" id="KW-1133">Transmembrane helix</keyword>
<accession>A0A8J6HMU7</accession>